<dbReference type="InterPro" id="IPR018484">
    <property type="entry name" value="FGGY_N"/>
</dbReference>
<dbReference type="InterPro" id="IPR018485">
    <property type="entry name" value="FGGY_C"/>
</dbReference>
<feature type="domain" description="Carbohydrate kinase FGGY C-terminal" evidence="5">
    <location>
        <begin position="328"/>
        <end position="475"/>
    </location>
</feature>
<dbReference type="AlphaFoldDB" id="A0A6L7HWF2"/>
<name>A0A6L7HWF2_9GAMM</name>
<keyword evidence="7" id="KW-1185">Reference proteome</keyword>
<dbReference type="PANTHER" id="PTHR43095">
    <property type="entry name" value="SUGAR KINASE"/>
    <property type="match status" value="1"/>
</dbReference>
<keyword evidence="3 6" id="KW-0418">Kinase</keyword>
<evidence type="ECO:0000256" key="3">
    <source>
        <dbReference type="ARBA" id="ARBA00022777"/>
    </source>
</evidence>
<comment type="caution">
    <text evidence="6">The sequence shown here is derived from an EMBL/GenBank/DDBJ whole genome shotgun (WGS) entry which is preliminary data.</text>
</comment>
<organism evidence="6 7">
    <name type="scientific">Shewanella insulae</name>
    <dbReference type="NCBI Taxonomy" id="2681496"/>
    <lineage>
        <taxon>Bacteria</taxon>
        <taxon>Pseudomonadati</taxon>
        <taxon>Pseudomonadota</taxon>
        <taxon>Gammaproteobacteria</taxon>
        <taxon>Alteromonadales</taxon>
        <taxon>Shewanellaceae</taxon>
        <taxon>Shewanella</taxon>
    </lineage>
</organism>
<dbReference type="InterPro" id="IPR043129">
    <property type="entry name" value="ATPase_NBD"/>
</dbReference>
<dbReference type="CDD" id="cd07779">
    <property type="entry name" value="ASKHA_NBD_FGGY_YgcE-like"/>
    <property type="match status" value="1"/>
</dbReference>
<evidence type="ECO:0000259" key="5">
    <source>
        <dbReference type="Pfam" id="PF02782"/>
    </source>
</evidence>
<comment type="similarity">
    <text evidence="1">Belongs to the FGGY kinase family.</text>
</comment>
<feature type="domain" description="Carbohydrate kinase FGGY N-terminal" evidence="4">
    <location>
        <begin position="22"/>
        <end position="266"/>
    </location>
</feature>
<dbReference type="PANTHER" id="PTHR43095:SF5">
    <property type="entry name" value="XYLULOSE KINASE"/>
    <property type="match status" value="1"/>
</dbReference>
<dbReference type="Gene3D" id="3.30.420.40">
    <property type="match status" value="2"/>
</dbReference>
<keyword evidence="2" id="KW-0808">Transferase</keyword>
<dbReference type="EMBL" id="WRPA01000005">
    <property type="protein sequence ID" value="MXR68565.1"/>
    <property type="molecule type" value="Genomic_DNA"/>
</dbReference>
<dbReference type="Pfam" id="PF02782">
    <property type="entry name" value="FGGY_C"/>
    <property type="match status" value="1"/>
</dbReference>
<dbReference type="Proteomes" id="UP000474778">
    <property type="component" value="Unassembled WGS sequence"/>
</dbReference>
<dbReference type="Pfam" id="PF00370">
    <property type="entry name" value="FGGY_N"/>
    <property type="match status" value="1"/>
</dbReference>
<evidence type="ECO:0000256" key="2">
    <source>
        <dbReference type="ARBA" id="ARBA00022679"/>
    </source>
</evidence>
<sequence>MNPAITKASAEPGVISKDANPYFLALDYGTQSVRALVFDRQGQLVAKRQHSVQPYRHGAPGVSEQSAEYCYRQLVDVVRGLFEHTQVLPAQIKGMALTTQRACTVLLDGDGQAVSPVYMWSDRRLASDNLPPMAWYYRLGFFCIGLSRRIAYLRRAAKVNYLHEHQKDRLAAADKVGLLSGYLIGQITGRLVDSQASQVAYLPFDYRRKAWASPRSWRWQALASRPSQMVPLVAPTKSMGQVSEHFAKDTGLVPGLGVYGAGADKACEVYAAGCGEEDIACISLGSAAILAWGGQNYLEAYRYLPAFPSIDENDYITEIQLERGFWLLSWLIEQFGAQDVLEANELGISPEQYITQAIAKVAIGADGLLLSPLWAQGMIYPGPEARGSIVGFTPEHGRLHLYRAAIEGILMTLKQGLLRLERLKGSPFKVVRITGGGAQSDLVMQMCADIFNRPVERLSLHEASGLGAAMCCAVGAGIYPDLASARTQMRRLGEKFEPEAVHVAQYARIFTAFEALYPQIKPFFKKVNKQY</sequence>
<proteinExistence type="inferred from homology"/>
<evidence type="ECO:0000313" key="7">
    <source>
        <dbReference type="Proteomes" id="UP000474778"/>
    </source>
</evidence>
<dbReference type="RefSeq" id="WP_160794964.1">
    <property type="nucleotide sequence ID" value="NZ_WRPA01000005.1"/>
</dbReference>
<evidence type="ECO:0000259" key="4">
    <source>
        <dbReference type="Pfam" id="PF00370"/>
    </source>
</evidence>
<evidence type="ECO:0000256" key="1">
    <source>
        <dbReference type="ARBA" id="ARBA00009156"/>
    </source>
</evidence>
<evidence type="ECO:0000313" key="6">
    <source>
        <dbReference type="EMBL" id="MXR68565.1"/>
    </source>
</evidence>
<gene>
    <name evidence="6" type="ORF">GNT65_07755</name>
</gene>
<dbReference type="GO" id="GO:0016301">
    <property type="term" value="F:kinase activity"/>
    <property type="evidence" value="ECO:0007669"/>
    <property type="project" value="UniProtKB-KW"/>
</dbReference>
<reference evidence="6 7" key="1">
    <citation type="submission" date="2019-12" db="EMBL/GenBank/DDBJ databases">
        <title>Shewanella insulae sp. nov., isolated from a tidal flat.</title>
        <authorList>
            <person name="Yoon J.-H."/>
        </authorList>
    </citation>
    <scope>NUCLEOTIDE SEQUENCE [LARGE SCALE GENOMIC DNA]</scope>
    <source>
        <strain evidence="6 7">JBTF-M18</strain>
    </source>
</reference>
<dbReference type="InterPro" id="IPR000577">
    <property type="entry name" value="Carb_kinase_FGGY"/>
</dbReference>
<dbReference type="PIRSF" id="PIRSF000538">
    <property type="entry name" value="GlpK"/>
    <property type="match status" value="1"/>
</dbReference>
<protein>
    <submittedName>
        <fullName evidence="6">Carbohydrate kinase</fullName>
    </submittedName>
</protein>
<accession>A0A6L7HWF2</accession>
<dbReference type="InterPro" id="IPR050406">
    <property type="entry name" value="FGGY_Carb_Kinase"/>
</dbReference>
<dbReference type="GO" id="GO:0005975">
    <property type="term" value="P:carbohydrate metabolic process"/>
    <property type="evidence" value="ECO:0007669"/>
    <property type="project" value="InterPro"/>
</dbReference>
<dbReference type="SUPFAM" id="SSF53067">
    <property type="entry name" value="Actin-like ATPase domain"/>
    <property type="match status" value="2"/>
</dbReference>